<dbReference type="Proteomes" id="UP000509249">
    <property type="component" value="Chromosome"/>
</dbReference>
<accession>A0ABM7HED5</accession>
<name>A0ABM7HED5_9FIRM</name>
<feature type="transmembrane region" description="Helical" evidence="1">
    <location>
        <begin position="5"/>
        <end position="23"/>
    </location>
</feature>
<dbReference type="RefSeq" id="WP_178885846.1">
    <property type="nucleotide sequence ID" value="NZ_AP022321.1"/>
</dbReference>
<protein>
    <submittedName>
        <fullName evidence="2">Uncharacterized protein</fullName>
    </submittedName>
</protein>
<keyword evidence="1" id="KW-1133">Transmembrane helix</keyword>
<keyword evidence="3" id="KW-1185">Reference proteome</keyword>
<feature type="transmembrane region" description="Helical" evidence="1">
    <location>
        <begin position="56"/>
        <end position="79"/>
    </location>
</feature>
<organism evidence="2 3">
    <name type="scientific">Veillonella nakazawae</name>
    <dbReference type="NCBI Taxonomy" id="2682456"/>
    <lineage>
        <taxon>Bacteria</taxon>
        <taxon>Bacillati</taxon>
        <taxon>Bacillota</taxon>
        <taxon>Negativicutes</taxon>
        <taxon>Veillonellales</taxon>
        <taxon>Veillonellaceae</taxon>
        <taxon>Veillonella</taxon>
    </lineage>
</organism>
<proteinExistence type="predicted"/>
<dbReference type="EMBL" id="AP022321">
    <property type="protein sequence ID" value="BBU35381.1"/>
    <property type="molecule type" value="Genomic_DNA"/>
</dbReference>
<sequence length="86" mass="9242">MSKKMLLPVGVVVLIIGVIILLLNPDPATTNLEIARNATNARDAAKAISSNNQTYAWMYSIGMFCSGFGLSLTIGGILVKFLKKDQ</sequence>
<evidence type="ECO:0000256" key="1">
    <source>
        <dbReference type="SAM" id="Phobius"/>
    </source>
</evidence>
<keyword evidence="1" id="KW-0472">Membrane</keyword>
<evidence type="ECO:0000313" key="2">
    <source>
        <dbReference type="EMBL" id="BBU35381.1"/>
    </source>
</evidence>
<evidence type="ECO:0000313" key="3">
    <source>
        <dbReference type="Proteomes" id="UP000509249"/>
    </source>
</evidence>
<keyword evidence="1" id="KW-0812">Transmembrane</keyword>
<reference evidence="2 3" key="1">
    <citation type="journal article" date="2020" name="Int. J. Syst. Evol. Microbiol.">
        <title>Veillonella nakazawae sp. nov., an anaerobic gram-negative coccus isolated from the oral cavity of Japanese children.</title>
        <authorList>
            <person name="Mashima I."/>
            <person name="Theodorea C.F."/>
            <person name="Djais A.A."/>
            <person name="Kunihiro T."/>
            <person name="Kawamura Y."/>
            <person name="Otomo M."/>
            <person name="Saitoh M."/>
            <person name="Tamai R."/>
            <person name="Kiyoura Y."/>
        </authorList>
    </citation>
    <scope>NUCLEOTIDE SEQUENCE [LARGE SCALE GENOMIC DNA]</scope>
    <source>
        <strain evidence="2 3">T1-7</strain>
    </source>
</reference>
<gene>
    <name evidence="2" type="ORF">VEIT17_18270</name>
</gene>